<evidence type="ECO:0000313" key="6">
    <source>
        <dbReference type="Proteomes" id="UP000181980"/>
    </source>
</evidence>
<protein>
    <submittedName>
        <fullName evidence="5">3-hydroxyisobutyrate dehydrogenase</fullName>
    </submittedName>
</protein>
<dbReference type="InterPro" id="IPR051265">
    <property type="entry name" value="HIBADH-related_NP60_sf"/>
</dbReference>
<organism evidence="5 6">
    <name type="scientific">Jiangella alba</name>
    <dbReference type="NCBI Taxonomy" id="561176"/>
    <lineage>
        <taxon>Bacteria</taxon>
        <taxon>Bacillati</taxon>
        <taxon>Actinomycetota</taxon>
        <taxon>Actinomycetes</taxon>
        <taxon>Jiangellales</taxon>
        <taxon>Jiangellaceae</taxon>
        <taxon>Jiangella</taxon>
    </lineage>
</organism>
<accession>A0A1H5PU37</accession>
<evidence type="ECO:0000313" key="5">
    <source>
        <dbReference type="EMBL" id="SEF16728.1"/>
    </source>
</evidence>
<dbReference type="PIRSF" id="PIRSF000103">
    <property type="entry name" value="HIBADH"/>
    <property type="match status" value="1"/>
</dbReference>
<dbReference type="InterPro" id="IPR048666">
    <property type="entry name" value="RedAm-like_C"/>
</dbReference>
<feature type="domain" description="NADPH-dependent reductive aminase-like C-terminal" evidence="4">
    <location>
        <begin position="162"/>
        <end position="287"/>
    </location>
</feature>
<keyword evidence="2" id="KW-0560">Oxidoreductase</keyword>
<feature type="domain" description="6-phosphogluconate dehydrogenase NADP-binding" evidence="3">
    <location>
        <begin position="7"/>
        <end position="155"/>
    </location>
</feature>
<dbReference type="Gene3D" id="1.10.1040.10">
    <property type="entry name" value="N-(1-d-carboxylethyl)-l-norvaline Dehydrogenase, domain 2"/>
    <property type="match status" value="1"/>
</dbReference>
<dbReference type="PANTHER" id="PTHR43580:SF2">
    <property type="entry name" value="CYTOKINE-LIKE NUCLEAR FACTOR N-PAC"/>
    <property type="match status" value="1"/>
</dbReference>
<sequence>MTERHPVTVVGLGAMGQEIARVLLEAGHPVTVWNRTPSRADDLVARGATRADTVANAVTSSPLVLVCVLDYAATRELLEPVAADLAGRTVVQLTTGTPRQARELAVWAAGHGIDYVDSGMMATPPMIGTETSVFLYSGDETAFQRYRPALDLLGASRWFGADAGLASLYDLALLAGMYTMSAGFLHGAAMVGTAGVSAAEFAESAGDWLRAVSGSLPYAAAFVDSGDYTTDVQSVDFNKAALDAIVQASVDQGVAPDLVAPIRELLARQQDEGHGKESYDRIIESIRPEVTRRA</sequence>
<dbReference type="GO" id="GO:0016491">
    <property type="term" value="F:oxidoreductase activity"/>
    <property type="evidence" value="ECO:0007669"/>
    <property type="project" value="UniProtKB-KW"/>
</dbReference>
<evidence type="ECO:0000259" key="4">
    <source>
        <dbReference type="Pfam" id="PF21761"/>
    </source>
</evidence>
<evidence type="ECO:0000256" key="1">
    <source>
        <dbReference type="ARBA" id="ARBA00009080"/>
    </source>
</evidence>
<dbReference type="InterPro" id="IPR036291">
    <property type="entry name" value="NAD(P)-bd_dom_sf"/>
</dbReference>
<dbReference type="AlphaFoldDB" id="A0A1H5PU37"/>
<dbReference type="OrthoDB" id="9135493at2"/>
<reference evidence="6" key="1">
    <citation type="submission" date="2016-10" db="EMBL/GenBank/DDBJ databases">
        <authorList>
            <person name="Varghese N."/>
            <person name="Submissions S."/>
        </authorList>
    </citation>
    <scope>NUCLEOTIDE SEQUENCE [LARGE SCALE GENOMIC DNA]</scope>
    <source>
        <strain evidence="6">DSM 45237</strain>
    </source>
</reference>
<dbReference type="GO" id="GO:0050661">
    <property type="term" value="F:NADP binding"/>
    <property type="evidence" value="ECO:0007669"/>
    <property type="project" value="InterPro"/>
</dbReference>
<dbReference type="Gene3D" id="3.40.50.720">
    <property type="entry name" value="NAD(P)-binding Rossmann-like Domain"/>
    <property type="match status" value="1"/>
</dbReference>
<dbReference type="Proteomes" id="UP000181980">
    <property type="component" value="Unassembled WGS sequence"/>
</dbReference>
<dbReference type="InterPro" id="IPR006115">
    <property type="entry name" value="6PGDH_NADP-bd"/>
</dbReference>
<proteinExistence type="inferred from homology"/>
<name>A0A1H5PU37_9ACTN</name>
<evidence type="ECO:0000259" key="3">
    <source>
        <dbReference type="Pfam" id="PF03446"/>
    </source>
</evidence>
<dbReference type="Pfam" id="PF21761">
    <property type="entry name" value="RedAm-like_C"/>
    <property type="match status" value="1"/>
</dbReference>
<dbReference type="PANTHER" id="PTHR43580">
    <property type="entry name" value="OXIDOREDUCTASE GLYR1-RELATED"/>
    <property type="match status" value="1"/>
</dbReference>
<dbReference type="Pfam" id="PF03446">
    <property type="entry name" value="NAD_binding_2"/>
    <property type="match status" value="1"/>
</dbReference>
<dbReference type="STRING" id="561176.SAMN04488561_5507"/>
<dbReference type="GO" id="GO:0003677">
    <property type="term" value="F:DNA binding"/>
    <property type="evidence" value="ECO:0007669"/>
    <property type="project" value="TreeGrafter"/>
</dbReference>
<dbReference type="EMBL" id="FNUC01000004">
    <property type="protein sequence ID" value="SEF16728.1"/>
    <property type="molecule type" value="Genomic_DNA"/>
</dbReference>
<comment type="similarity">
    <text evidence="1">Belongs to the HIBADH-related family.</text>
</comment>
<gene>
    <name evidence="5" type="ORF">SAMN04488561_5507</name>
</gene>
<dbReference type="GO" id="GO:0031491">
    <property type="term" value="F:nucleosome binding"/>
    <property type="evidence" value="ECO:0007669"/>
    <property type="project" value="TreeGrafter"/>
</dbReference>
<keyword evidence="6" id="KW-1185">Reference proteome</keyword>
<dbReference type="InterPro" id="IPR013328">
    <property type="entry name" value="6PGD_dom2"/>
</dbReference>
<evidence type="ECO:0000256" key="2">
    <source>
        <dbReference type="ARBA" id="ARBA00023002"/>
    </source>
</evidence>
<dbReference type="GO" id="GO:0140673">
    <property type="term" value="P:transcription elongation-coupled chromatin remodeling"/>
    <property type="evidence" value="ECO:0007669"/>
    <property type="project" value="TreeGrafter"/>
</dbReference>
<dbReference type="SUPFAM" id="SSF51735">
    <property type="entry name" value="NAD(P)-binding Rossmann-fold domains"/>
    <property type="match status" value="1"/>
</dbReference>
<dbReference type="GO" id="GO:0000785">
    <property type="term" value="C:chromatin"/>
    <property type="evidence" value="ECO:0007669"/>
    <property type="project" value="TreeGrafter"/>
</dbReference>
<dbReference type="InterPro" id="IPR015815">
    <property type="entry name" value="HIBADH-related"/>
</dbReference>